<keyword evidence="10" id="KW-1185">Reference proteome</keyword>
<keyword evidence="3" id="KW-0227">DNA damage</keyword>
<dbReference type="PANTHER" id="PTHR13604:SF0">
    <property type="entry name" value="ABASIC SITE PROCESSING PROTEIN HMCES"/>
    <property type="match status" value="1"/>
</dbReference>
<dbReference type="EC" id="3.4.-.-" evidence="8"/>
<keyword evidence="5" id="KW-0190">Covalent protein-DNA linkage</keyword>
<protein>
    <recommendedName>
        <fullName evidence="8">Abasic site processing protein</fullName>
        <ecNumber evidence="8">3.4.-.-</ecNumber>
    </recommendedName>
</protein>
<evidence type="ECO:0000313" key="9">
    <source>
        <dbReference type="EMBL" id="MFC3661548.1"/>
    </source>
</evidence>
<dbReference type="Pfam" id="PF02586">
    <property type="entry name" value="SRAP"/>
    <property type="match status" value="1"/>
</dbReference>
<name>A0ABV7UYK0_9GAMM</name>
<keyword evidence="4 8" id="KW-0378">Hydrolase</keyword>
<evidence type="ECO:0000256" key="6">
    <source>
        <dbReference type="ARBA" id="ARBA00023125"/>
    </source>
</evidence>
<dbReference type="PANTHER" id="PTHR13604">
    <property type="entry name" value="DC12-RELATED"/>
    <property type="match status" value="1"/>
</dbReference>
<evidence type="ECO:0000256" key="7">
    <source>
        <dbReference type="ARBA" id="ARBA00023239"/>
    </source>
</evidence>
<gene>
    <name evidence="9" type="ORF">ACFOM9_15925</name>
</gene>
<evidence type="ECO:0000256" key="8">
    <source>
        <dbReference type="RuleBase" id="RU364100"/>
    </source>
</evidence>
<reference evidence="10" key="1">
    <citation type="journal article" date="2019" name="Int. J. Syst. Evol. Microbiol.">
        <title>The Global Catalogue of Microorganisms (GCM) 10K type strain sequencing project: providing services to taxonomists for standard genome sequencing and annotation.</title>
        <authorList>
            <consortium name="The Broad Institute Genomics Platform"/>
            <consortium name="The Broad Institute Genome Sequencing Center for Infectious Disease"/>
            <person name="Wu L."/>
            <person name="Ma J."/>
        </authorList>
    </citation>
    <scope>NUCLEOTIDE SEQUENCE [LARGE SCALE GENOMIC DNA]</scope>
    <source>
        <strain evidence="10">KCTC 42211</strain>
    </source>
</reference>
<sequence>MCYSAMVYAEIKTLERKLGIRIDPDWYVEEFWVKRGKDPGKRPKTPRALELDALAHGPPGVASAVREADQSEIDRLTQEAFAQRKRVADAQRALQSKDTKKAREDVRIGTNKVEAAMKRLDELKKPGSAGGLGRIYPGYYCPVLVLENGRYVVRPMRYQCRLPGWNEAIERKFPGTYNARRDKLETSWGKVFGLSHGVVLATAFYEHVEREGQDAILEFRPRDGRDMIAACLWTRTVEHDGTPLYSFAAVTDEPPEEVAAAGHDRCIIPIKREHLDAWLTPTSDLAALYAVLDDRERPYYEHRLAA</sequence>
<accession>A0ABV7UYK0</accession>
<dbReference type="RefSeq" id="WP_386713179.1">
    <property type="nucleotide sequence ID" value="NZ_JBHRYF010000023.1"/>
</dbReference>
<keyword evidence="6" id="KW-0238">DNA-binding</keyword>
<evidence type="ECO:0000256" key="1">
    <source>
        <dbReference type="ARBA" id="ARBA00008136"/>
    </source>
</evidence>
<proteinExistence type="inferred from homology"/>
<dbReference type="Gene3D" id="3.90.1680.10">
    <property type="entry name" value="SOS response associated peptidase-like"/>
    <property type="match status" value="1"/>
</dbReference>
<dbReference type="Proteomes" id="UP001595724">
    <property type="component" value="Unassembled WGS sequence"/>
</dbReference>
<keyword evidence="7" id="KW-0456">Lyase</keyword>
<organism evidence="9 10">
    <name type="scientific">Luteimonas notoginsengisoli</name>
    <dbReference type="NCBI Taxonomy" id="1578200"/>
    <lineage>
        <taxon>Bacteria</taxon>
        <taxon>Pseudomonadati</taxon>
        <taxon>Pseudomonadota</taxon>
        <taxon>Gammaproteobacteria</taxon>
        <taxon>Lysobacterales</taxon>
        <taxon>Lysobacteraceae</taxon>
        <taxon>Luteimonas</taxon>
    </lineage>
</organism>
<evidence type="ECO:0000256" key="3">
    <source>
        <dbReference type="ARBA" id="ARBA00022763"/>
    </source>
</evidence>
<keyword evidence="2 8" id="KW-0645">Protease</keyword>
<dbReference type="InterPro" id="IPR036590">
    <property type="entry name" value="SRAP-like"/>
</dbReference>
<evidence type="ECO:0000313" key="10">
    <source>
        <dbReference type="Proteomes" id="UP001595724"/>
    </source>
</evidence>
<evidence type="ECO:0000256" key="2">
    <source>
        <dbReference type="ARBA" id="ARBA00022670"/>
    </source>
</evidence>
<dbReference type="InterPro" id="IPR003738">
    <property type="entry name" value="SRAP"/>
</dbReference>
<comment type="caution">
    <text evidence="9">The sequence shown here is derived from an EMBL/GenBank/DDBJ whole genome shotgun (WGS) entry which is preliminary data.</text>
</comment>
<evidence type="ECO:0000256" key="5">
    <source>
        <dbReference type="ARBA" id="ARBA00023124"/>
    </source>
</evidence>
<evidence type="ECO:0000256" key="4">
    <source>
        <dbReference type="ARBA" id="ARBA00022801"/>
    </source>
</evidence>
<dbReference type="EMBL" id="JBHRYF010000023">
    <property type="protein sequence ID" value="MFC3661548.1"/>
    <property type="molecule type" value="Genomic_DNA"/>
</dbReference>
<dbReference type="SUPFAM" id="SSF143081">
    <property type="entry name" value="BB1717-like"/>
    <property type="match status" value="1"/>
</dbReference>
<comment type="similarity">
    <text evidence="1 8">Belongs to the SOS response-associated peptidase family.</text>
</comment>